<dbReference type="PANTHER" id="PTHR44259:SF114">
    <property type="entry name" value="OS06G0707300 PROTEIN"/>
    <property type="match status" value="1"/>
</dbReference>
<feature type="domain" description="KIB1-4 beta-propeller" evidence="3">
    <location>
        <begin position="109"/>
        <end position="343"/>
    </location>
</feature>
<dbReference type="InterPro" id="IPR001810">
    <property type="entry name" value="F-box_dom"/>
</dbReference>
<dbReference type="Gene3D" id="1.20.1280.50">
    <property type="match status" value="1"/>
</dbReference>
<dbReference type="InterPro" id="IPR050942">
    <property type="entry name" value="F-box_BR-signaling"/>
</dbReference>
<protein>
    <recommendedName>
        <fullName evidence="6">F-box protein</fullName>
    </recommendedName>
</protein>
<evidence type="ECO:0000259" key="2">
    <source>
        <dbReference type="Pfam" id="PF00646"/>
    </source>
</evidence>
<evidence type="ECO:0000256" key="1">
    <source>
        <dbReference type="SAM" id="MobiDB-lite"/>
    </source>
</evidence>
<dbReference type="AlphaFoldDB" id="A0A9D5HGC1"/>
<evidence type="ECO:0000313" key="4">
    <source>
        <dbReference type="EMBL" id="KAJ0975420.1"/>
    </source>
</evidence>
<sequence>MMASPSESPTFFPASNGSDDDWSRLSRSIISMIAGHLNAVDHVRFRAVCCSWRATCKKRPKIPLIIICHLDRYRRLSSLSFFDLVLKQTIPLPAASASASAAVSHLIASNNIYIGSSHGWISFATINQQRPRISLLNPFTSELLNLPELNEIHVSPIKGIRVMLSIPVVVSYSLYPAQLSFMLIGDIGWKTISLLSPLRNVIAFKDRFYCHFYGRNRDKLYLIDMEAEDGNGAIVPVHLDSPDVILSTGEGGLMMISWEFLVEFSGDLHVAAFIRRNNGKILYEFLKVDFENRRLNLLTDDQMGEYQLFLGQSRPVFLRPERYLDYRPDRFHFTESPNVLSVYECHHQSAGRILSLQGHWEDHSGQRRVAVGWITPQLNIR</sequence>
<dbReference type="OrthoDB" id="591285at2759"/>
<dbReference type="Pfam" id="PF03478">
    <property type="entry name" value="Beta-prop_KIB1-4"/>
    <property type="match status" value="1"/>
</dbReference>
<feature type="compositionally biased region" description="Polar residues" evidence="1">
    <location>
        <begin position="1"/>
        <end position="17"/>
    </location>
</feature>
<gene>
    <name evidence="4" type="ORF">J5N97_017385</name>
</gene>
<dbReference type="PANTHER" id="PTHR44259">
    <property type="entry name" value="OS07G0183000 PROTEIN-RELATED"/>
    <property type="match status" value="1"/>
</dbReference>
<organism evidence="4 5">
    <name type="scientific">Dioscorea zingiberensis</name>
    <dbReference type="NCBI Taxonomy" id="325984"/>
    <lineage>
        <taxon>Eukaryota</taxon>
        <taxon>Viridiplantae</taxon>
        <taxon>Streptophyta</taxon>
        <taxon>Embryophyta</taxon>
        <taxon>Tracheophyta</taxon>
        <taxon>Spermatophyta</taxon>
        <taxon>Magnoliopsida</taxon>
        <taxon>Liliopsida</taxon>
        <taxon>Dioscoreales</taxon>
        <taxon>Dioscoreaceae</taxon>
        <taxon>Dioscorea</taxon>
    </lineage>
</organism>
<dbReference type="Proteomes" id="UP001085076">
    <property type="component" value="Miscellaneous, Linkage group lg04"/>
</dbReference>
<reference evidence="4" key="1">
    <citation type="submission" date="2021-03" db="EMBL/GenBank/DDBJ databases">
        <authorList>
            <person name="Li Z."/>
            <person name="Yang C."/>
        </authorList>
    </citation>
    <scope>NUCLEOTIDE SEQUENCE</scope>
    <source>
        <strain evidence="4">Dzin_1.0</strain>
        <tissue evidence="4">Leaf</tissue>
    </source>
</reference>
<keyword evidence="5" id="KW-1185">Reference proteome</keyword>
<dbReference type="Pfam" id="PF00646">
    <property type="entry name" value="F-box"/>
    <property type="match status" value="1"/>
</dbReference>
<comment type="caution">
    <text evidence="4">The sequence shown here is derived from an EMBL/GenBank/DDBJ whole genome shotgun (WGS) entry which is preliminary data.</text>
</comment>
<dbReference type="InterPro" id="IPR036047">
    <property type="entry name" value="F-box-like_dom_sf"/>
</dbReference>
<evidence type="ECO:0000313" key="5">
    <source>
        <dbReference type="Proteomes" id="UP001085076"/>
    </source>
</evidence>
<dbReference type="EMBL" id="JAGGNH010000004">
    <property type="protein sequence ID" value="KAJ0975420.1"/>
    <property type="molecule type" value="Genomic_DNA"/>
</dbReference>
<feature type="domain" description="F-box" evidence="2">
    <location>
        <begin position="22"/>
        <end position="60"/>
    </location>
</feature>
<reference evidence="4" key="2">
    <citation type="journal article" date="2022" name="Hortic Res">
        <title>The genome of Dioscorea zingiberensis sheds light on the biosynthesis, origin and evolution of the medicinally important diosgenin saponins.</title>
        <authorList>
            <person name="Li Y."/>
            <person name="Tan C."/>
            <person name="Li Z."/>
            <person name="Guo J."/>
            <person name="Li S."/>
            <person name="Chen X."/>
            <person name="Wang C."/>
            <person name="Dai X."/>
            <person name="Yang H."/>
            <person name="Song W."/>
            <person name="Hou L."/>
            <person name="Xu J."/>
            <person name="Tong Z."/>
            <person name="Xu A."/>
            <person name="Yuan X."/>
            <person name="Wang W."/>
            <person name="Yang Q."/>
            <person name="Chen L."/>
            <person name="Sun Z."/>
            <person name="Wang K."/>
            <person name="Pan B."/>
            <person name="Chen J."/>
            <person name="Bao Y."/>
            <person name="Liu F."/>
            <person name="Qi X."/>
            <person name="Gang D.R."/>
            <person name="Wen J."/>
            <person name="Li J."/>
        </authorList>
    </citation>
    <scope>NUCLEOTIDE SEQUENCE</scope>
    <source>
        <strain evidence="4">Dzin_1.0</strain>
    </source>
</reference>
<name>A0A9D5HGC1_9LILI</name>
<evidence type="ECO:0000259" key="3">
    <source>
        <dbReference type="Pfam" id="PF03478"/>
    </source>
</evidence>
<dbReference type="InterPro" id="IPR005174">
    <property type="entry name" value="KIB1-4_b-propeller"/>
</dbReference>
<feature type="region of interest" description="Disordered" evidence="1">
    <location>
        <begin position="1"/>
        <end position="20"/>
    </location>
</feature>
<dbReference type="SUPFAM" id="SSF81383">
    <property type="entry name" value="F-box domain"/>
    <property type="match status" value="1"/>
</dbReference>
<proteinExistence type="predicted"/>
<evidence type="ECO:0008006" key="6">
    <source>
        <dbReference type="Google" id="ProtNLM"/>
    </source>
</evidence>
<accession>A0A9D5HGC1</accession>